<keyword evidence="1" id="KW-0808">Transferase</keyword>
<accession>A0ABP0HJ20</accession>
<keyword evidence="6" id="KW-1185">Reference proteome</keyword>
<evidence type="ECO:0000256" key="1">
    <source>
        <dbReference type="ARBA" id="ARBA00022679"/>
    </source>
</evidence>
<feature type="domain" description="N-acetyltransferase" evidence="4">
    <location>
        <begin position="19"/>
        <end position="182"/>
    </location>
</feature>
<sequence>MEANGKVSWMQHRLKTACLFLRPVQESDIPAIQKAASAFAVADAMISIPHPYPEDEAQRFVETQRELMSKKQSLTFSMIETEKKAFTGLISLRDFEPEHQTAELSFWVAPNAQGRGYMTEALPSVLDLAFKHLELNRIYAYHMLRNVPSGRVLEKCGLRPEGPKHGVKCGKFEDVLLRAVLREEWSKISEQLISRVRERYAVELGGS</sequence>
<evidence type="ECO:0000256" key="3">
    <source>
        <dbReference type="ARBA" id="ARBA00038502"/>
    </source>
</evidence>
<dbReference type="PANTHER" id="PTHR43792:SF8">
    <property type="entry name" value="[RIBOSOMAL PROTEIN US5]-ALANINE N-ACETYLTRANSFERASE"/>
    <property type="match status" value="1"/>
</dbReference>
<dbReference type="PANTHER" id="PTHR43792">
    <property type="entry name" value="GNAT FAMILY, PUTATIVE (AFU_ORTHOLOGUE AFUA_3G00765)-RELATED-RELATED"/>
    <property type="match status" value="1"/>
</dbReference>
<organism evidence="5 6">
    <name type="scientific">Durusdinium trenchii</name>
    <dbReference type="NCBI Taxonomy" id="1381693"/>
    <lineage>
        <taxon>Eukaryota</taxon>
        <taxon>Sar</taxon>
        <taxon>Alveolata</taxon>
        <taxon>Dinophyceae</taxon>
        <taxon>Suessiales</taxon>
        <taxon>Symbiodiniaceae</taxon>
        <taxon>Durusdinium</taxon>
    </lineage>
</organism>
<dbReference type="Proteomes" id="UP001642484">
    <property type="component" value="Unassembled WGS sequence"/>
</dbReference>
<dbReference type="SUPFAM" id="SSF55729">
    <property type="entry name" value="Acyl-CoA N-acyltransferases (Nat)"/>
    <property type="match status" value="1"/>
</dbReference>
<dbReference type="InterPro" id="IPR000182">
    <property type="entry name" value="GNAT_dom"/>
</dbReference>
<dbReference type="Pfam" id="PF13302">
    <property type="entry name" value="Acetyltransf_3"/>
    <property type="match status" value="1"/>
</dbReference>
<reference evidence="5 6" key="1">
    <citation type="submission" date="2024-02" db="EMBL/GenBank/DDBJ databases">
        <authorList>
            <person name="Chen Y."/>
            <person name="Shah S."/>
            <person name="Dougan E. K."/>
            <person name="Thang M."/>
            <person name="Chan C."/>
        </authorList>
    </citation>
    <scope>NUCLEOTIDE SEQUENCE [LARGE SCALE GENOMIC DNA]</scope>
</reference>
<dbReference type="InterPro" id="IPR016181">
    <property type="entry name" value="Acyl_CoA_acyltransferase"/>
</dbReference>
<dbReference type="InterPro" id="IPR051531">
    <property type="entry name" value="N-acetyltransferase"/>
</dbReference>
<evidence type="ECO:0000313" key="5">
    <source>
        <dbReference type="EMBL" id="CAK8989783.1"/>
    </source>
</evidence>
<dbReference type="EMBL" id="CAXAMN010000625">
    <property type="protein sequence ID" value="CAK8989783.1"/>
    <property type="molecule type" value="Genomic_DNA"/>
</dbReference>
<comment type="similarity">
    <text evidence="3">Belongs to the acetyltransferase family. RimJ subfamily.</text>
</comment>
<evidence type="ECO:0000259" key="4">
    <source>
        <dbReference type="PROSITE" id="PS51186"/>
    </source>
</evidence>
<name>A0ABP0HJ20_9DINO</name>
<dbReference type="CDD" id="cd04301">
    <property type="entry name" value="NAT_SF"/>
    <property type="match status" value="1"/>
</dbReference>
<comment type="caution">
    <text evidence="5">The sequence shown here is derived from an EMBL/GenBank/DDBJ whole genome shotgun (WGS) entry which is preliminary data.</text>
</comment>
<proteinExistence type="inferred from homology"/>
<evidence type="ECO:0000256" key="2">
    <source>
        <dbReference type="ARBA" id="ARBA00023315"/>
    </source>
</evidence>
<gene>
    <name evidence="5" type="ORF">CCMP2556_LOCUS1790</name>
</gene>
<keyword evidence="2" id="KW-0012">Acyltransferase</keyword>
<dbReference type="Gene3D" id="3.40.630.30">
    <property type="match status" value="1"/>
</dbReference>
<evidence type="ECO:0000313" key="6">
    <source>
        <dbReference type="Proteomes" id="UP001642484"/>
    </source>
</evidence>
<dbReference type="PROSITE" id="PS51186">
    <property type="entry name" value="GNAT"/>
    <property type="match status" value="1"/>
</dbReference>
<protein>
    <recommendedName>
        <fullName evidence="4">N-acetyltransferase domain-containing protein</fullName>
    </recommendedName>
</protein>